<evidence type="ECO:0000256" key="1">
    <source>
        <dbReference type="SAM" id="SignalP"/>
    </source>
</evidence>
<feature type="domain" description="Bacterial toxin 44" evidence="2">
    <location>
        <begin position="172"/>
        <end position="268"/>
    </location>
</feature>
<keyword evidence="1" id="KW-0732">Signal</keyword>
<evidence type="ECO:0000313" key="4">
    <source>
        <dbReference type="Proteomes" id="UP000561326"/>
    </source>
</evidence>
<sequence length="273" mass="31150">MKNKISIFSIVCLLLLTSFSPVFAKVEEPPIKSIPELHEYIISNYKEQLQIRDDGKLDVSEIDIPNVDASLLNEYKDVIDSVNKTVDLGVVKYDNNYEVDLIPEEERIIPEAKEESSPDFSMLKDPDEPLSFPLVNKVNENVDALKMMEANLRKAAILNPKINPWLETAIQFALRVRPNGEWDYKVAIGWNKTRTVIVSGKKYYIDGEDIGNIHYGYVGRYLFDGTTLLKAGGVVQRLQGRSKPEWFATYYDDPKDYAAVSRGINWYNSGIFK</sequence>
<name>A0A848D5B5_ANEAE</name>
<dbReference type="Pfam" id="PF15607">
    <property type="entry name" value="Ntox44"/>
    <property type="match status" value="1"/>
</dbReference>
<feature type="signal peptide" evidence="1">
    <location>
        <begin position="1"/>
        <end position="24"/>
    </location>
</feature>
<dbReference type="RefSeq" id="WP_168976656.1">
    <property type="nucleotide sequence ID" value="NZ_CAMJCG010000102.1"/>
</dbReference>
<dbReference type="AlphaFoldDB" id="A0A848D5B5"/>
<gene>
    <name evidence="3" type="ORF">HF838_24075</name>
</gene>
<organism evidence="3 4">
    <name type="scientific">Aneurinibacillus aneurinilyticus</name>
    <name type="common">Bacillus aneurinolyticus</name>
    <dbReference type="NCBI Taxonomy" id="1391"/>
    <lineage>
        <taxon>Bacteria</taxon>
        <taxon>Bacillati</taxon>
        <taxon>Bacillota</taxon>
        <taxon>Bacilli</taxon>
        <taxon>Bacillales</taxon>
        <taxon>Paenibacillaceae</taxon>
        <taxon>Aneurinibacillus group</taxon>
        <taxon>Aneurinibacillus</taxon>
    </lineage>
</organism>
<dbReference type="InterPro" id="IPR028946">
    <property type="entry name" value="Ntox44"/>
</dbReference>
<comment type="caution">
    <text evidence="3">The sequence shown here is derived from an EMBL/GenBank/DDBJ whole genome shotgun (WGS) entry which is preliminary data.</text>
</comment>
<dbReference type="EMBL" id="JABAGO010000076">
    <property type="protein sequence ID" value="NMF01278.1"/>
    <property type="molecule type" value="Genomic_DNA"/>
</dbReference>
<accession>A0A848D5B5</accession>
<protein>
    <recommendedName>
        <fullName evidence="2">Bacterial toxin 44 domain-containing protein</fullName>
    </recommendedName>
</protein>
<feature type="chain" id="PRO_5032758878" description="Bacterial toxin 44 domain-containing protein" evidence="1">
    <location>
        <begin position="25"/>
        <end position="273"/>
    </location>
</feature>
<evidence type="ECO:0000313" key="3">
    <source>
        <dbReference type="EMBL" id="NMF01278.1"/>
    </source>
</evidence>
<proteinExistence type="predicted"/>
<dbReference type="Proteomes" id="UP000561326">
    <property type="component" value="Unassembled WGS sequence"/>
</dbReference>
<reference evidence="3 4" key="1">
    <citation type="submission" date="2020-04" db="EMBL/GenBank/DDBJ databases">
        <authorList>
            <person name="Hitch T.C.A."/>
            <person name="Wylensek D."/>
            <person name="Clavel T."/>
        </authorList>
    </citation>
    <scope>NUCLEOTIDE SEQUENCE [LARGE SCALE GENOMIC DNA]</scope>
    <source>
        <strain evidence="3 4">WB01_D5_05</strain>
    </source>
</reference>
<evidence type="ECO:0000259" key="2">
    <source>
        <dbReference type="Pfam" id="PF15607"/>
    </source>
</evidence>